<dbReference type="EMBL" id="LR798231">
    <property type="protein sequence ID" value="CAB5208897.1"/>
    <property type="molecule type" value="Genomic_DNA"/>
</dbReference>
<organism evidence="2">
    <name type="scientific">uncultured Caudovirales phage</name>
    <dbReference type="NCBI Taxonomy" id="2100421"/>
    <lineage>
        <taxon>Viruses</taxon>
        <taxon>Duplodnaviria</taxon>
        <taxon>Heunggongvirae</taxon>
        <taxon>Uroviricota</taxon>
        <taxon>Caudoviricetes</taxon>
        <taxon>Peduoviridae</taxon>
        <taxon>Maltschvirus</taxon>
        <taxon>Maltschvirus maltsch</taxon>
    </lineage>
</organism>
<evidence type="ECO:0000313" key="2">
    <source>
        <dbReference type="EMBL" id="CAB4126001.1"/>
    </source>
</evidence>
<evidence type="ECO:0000313" key="3">
    <source>
        <dbReference type="EMBL" id="CAB5208897.1"/>
    </source>
</evidence>
<feature type="region of interest" description="Disordered" evidence="1">
    <location>
        <begin position="139"/>
        <end position="166"/>
    </location>
</feature>
<dbReference type="CDD" id="cd00085">
    <property type="entry name" value="HNHc"/>
    <property type="match status" value="1"/>
</dbReference>
<dbReference type="EMBL" id="LR796187">
    <property type="protein sequence ID" value="CAB4126001.1"/>
    <property type="molecule type" value="Genomic_DNA"/>
</dbReference>
<accession>A0A6J5KVG3</accession>
<reference evidence="2" key="1">
    <citation type="submission" date="2020-04" db="EMBL/GenBank/DDBJ databases">
        <authorList>
            <person name="Chiriac C."/>
            <person name="Salcher M."/>
            <person name="Ghai R."/>
            <person name="Kavagutti S V."/>
        </authorList>
    </citation>
    <scope>NUCLEOTIDE SEQUENCE</scope>
</reference>
<sequence length="208" mass="23397">MKDYRKIYEHQYECSLLPGIDIHHIDGNHSNNDPLNLQPVLLEEHYNIHKDQKDYYAAYLIGRRMKIKPEDWAQMAKENGRKSAIQNRDNGIGLTVWAKNNPELAQQMRSENGKKSGKKNFENKIGIHSASKEQQINWSSMGGKASPGFRLGHASEAGKKGGKRGGLYAKENKTGIFALTQEQIVAKNQKAALTKLIKNGKASAWPRS</sequence>
<gene>
    <name evidence="3" type="ORF">UFOVP181_237</name>
    <name evidence="2" type="ORF">UFOVP57_402</name>
</gene>
<evidence type="ECO:0000256" key="1">
    <source>
        <dbReference type="SAM" id="MobiDB-lite"/>
    </source>
</evidence>
<protein>
    <submittedName>
        <fullName evidence="2">HNHc domain containing protein</fullName>
    </submittedName>
</protein>
<name>A0A6J5KVG3_9CAUD</name>
<dbReference type="InterPro" id="IPR003615">
    <property type="entry name" value="HNH_nuc"/>
</dbReference>
<proteinExistence type="predicted"/>